<feature type="domain" description="Tripeptidyl-peptidase II galactose-binding" evidence="12">
    <location>
        <begin position="696"/>
        <end position="781"/>
    </location>
</feature>
<dbReference type="InterPro" id="IPR023828">
    <property type="entry name" value="Peptidase_S8_Ser-AS"/>
</dbReference>
<dbReference type="InterPro" id="IPR022398">
    <property type="entry name" value="Peptidase_S8_His-AS"/>
</dbReference>
<dbReference type="Gene3D" id="3.40.50.200">
    <property type="entry name" value="Peptidase S8/S53 domain"/>
    <property type="match status" value="1"/>
</dbReference>
<dbReference type="InterPro" id="IPR050131">
    <property type="entry name" value="Peptidase_S8_subtilisin-like"/>
</dbReference>
<dbReference type="GO" id="GO:0004252">
    <property type="term" value="F:serine-type endopeptidase activity"/>
    <property type="evidence" value="ECO:0007669"/>
    <property type="project" value="UniProtKB-UniRule"/>
</dbReference>
<evidence type="ECO:0000256" key="2">
    <source>
        <dbReference type="ARBA" id="ARBA00011073"/>
    </source>
</evidence>
<name>A0A5C5VXZ5_9PLAN</name>
<dbReference type="Gene3D" id="1.25.40.710">
    <property type="match status" value="1"/>
</dbReference>
<dbReference type="InterPro" id="IPR036852">
    <property type="entry name" value="Peptidase_S8/S53_dom_sf"/>
</dbReference>
<dbReference type="Gene3D" id="2.20.25.690">
    <property type="match status" value="1"/>
</dbReference>
<evidence type="ECO:0000259" key="9">
    <source>
        <dbReference type="Pfam" id="PF00082"/>
    </source>
</evidence>
<dbReference type="InterPro" id="IPR048383">
    <property type="entry name" value="TPPII_Ig-like-1"/>
</dbReference>
<evidence type="ECO:0000313" key="14">
    <source>
        <dbReference type="Proteomes" id="UP000317243"/>
    </source>
</evidence>
<dbReference type="Proteomes" id="UP000317243">
    <property type="component" value="Unassembled WGS sequence"/>
</dbReference>
<dbReference type="Pfam" id="PF00082">
    <property type="entry name" value="Peptidase_S8"/>
    <property type="match status" value="1"/>
</dbReference>
<dbReference type="InterPro" id="IPR048384">
    <property type="entry name" value="TPPII_GBD"/>
</dbReference>
<comment type="similarity">
    <text evidence="2 8">Belongs to the peptidase S8 family.</text>
</comment>
<dbReference type="EMBL" id="SIHI01000040">
    <property type="protein sequence ID" value="TWT42591.1"/>
    <property type="molecule type" value="Genomic_DNA"/>
</dbReference>
<feature type="active site" description="Charge relay system" evidence="8">
    <location>
        <position position="488"/>
    </location>
</feature>
<dbReference type="InterPro" id="IPR000209">
    <property type="entry name" value="Peptidase_S8/S53_dom"/>
</dbReference>
<dbReference type="GO" id="GO:0006508">
    <property type="term" value="P:proteolysis"/>
    <property type="evidence" value="ECO:0007669"/>
    <property type="project" value="UniProtKB-KW"/>
</dbReference>
<evidence type="ECO:0000256" key="6">
    <source>
        <dbReference type="ARBA" id="ARBA00022801"/>
    </source>
</evidence>
<organism evidence="13 14">
    <name type="scientific">Thalassoglobus neptunius</name>
    <dbReference type="NCBI Taxonomy" id="1938619"/>
    <lineage>
        <taxon>Bacteria</taxon>
        <taxon>Pseudomonadati</taxon>
        <taxon>Planctomycetota</taxon>
        <taxon>Planctomycetia</taxon>
        <taxon>Planctomycetales</taxon>
        <taxon>Planctomycetaceae</taxon>
        <taxon>Thalassoglobus</taxon>
    </lineage>
</organism>
<dbReference type="GO" id="GO:0008240">
    <property type="term" value="F:tripeptidyl-peptidase activity"/>
    <property type="evidence" value="ECO:0007669"/>
    <property type="project" value="UniProtKB-EC"/>
</dbReference>
<proteinExistence type="inferred from homology"/>
<feature type="domain" description="Tripeptidyl-peptidase II first Ig-like" evidence="11">
    <location>
        <begin position="565"/>
        <end position="677"/>
    </location>
</feature>
<dbReference type="AlphaFoldDB" id="A0A5C5VXZ5"/>
<dbReference type="PANTHER" id="PTHR43806:SF14">
    <property type="entry name" value="TRIPEPTIDYL-PEPTIDASE 2"/>
    <property type="match status" value="1"/>
</dbReference>
<dbReference type="Pfam" id="PF21223">
    <property type="entry name" value="TPPII_Ig-like-1"/>
    <property type="match status" value="1"/>
</dbReference>
<evidence type="ECO:0000256" key="3">
    <source>
        <dbReference type="ARBA" id="ARBA00012462"/>
    </source>
</evidence>
<dbReference type="PRINTS" id="PR00723">
    <property type="entry name" value="SUBTILISIN"/>
</dbReference>
<keyword evidence="14" id="KW-1185">Reference proteome</keyword>
<keyword evidence="6 8" id="KW-0378">Hydrolase</keyword>
<sequence length="1272" mass="140978">MFSIDSIERSYPHVHHRTPDSIIMRQLLVVHCVAFVVLCNLSFLGAAEQASHLAEGEKFSNVALLPKEETGATRFLSANPEYDGRGVIVAIFDQGIDPGASGLRVTSTGAPKIIDLIDGTGSGDVPMKSAKLESDGTITSLTGRSLSIDSDWNNPTGKYFVGMKPAFDLYPHDLVRRLQAEAKRDFIESQRPREIQLIESEKTANGEDARKEASARLEALREAIKRFKSPGPILDCVTFHDGDHWRAVIDLDEDGDLADETPMADYRIEHQFGTFGGGAELNFSVNIYDEGKLLSIVTVCGNHGTHVAGIVGANYPSNPARNGLAPGVQFVSVKIGDTRLDGMETGVALMRGLARTAELNCDLVNMSYGEPSSTPNRGALIDSINRFVKNRNIVFVASAGNSGPALSTVGAPGGTSSFPIGVGAYVSPAMGREEYALQEDLPGLPFTWTSRGPTTDGDWGVDLFAPGAAIAPVSQYSLQPSMRMNGTSMAAPNACGNIALMISGLKARELSYSSTSLLRSLQATSEIQTEIDPLAQGPGLIQIDHAFDHHVANSSSTSFLTPVTVSISSRSGARGIYLREAGEVGRRVDVSIQVEPDFPVETPNSAKLNYEVPIRLTSDADWVTVGSQLLLTHGGARFSATVDSRELAPGLHIAKIQGQPDSQVGNESLFEIPVVVIVPEPTSEQVFRTTFETTSGSIQRIFLNPPAGSRSYKLRVKRLSGVGEGVFYLHCVQTSPVESFEAAESKLVVSLGVGEEFSREISLPTDRVLEICTAQYWSSLGQSELELEVTYSGLSTTSETVSLASNGNSVPVRVISQLGHERVSPSAVLNRWDRFLAPQKSLLKLLSDERNTTWNDEPTWQLICDYSFKLEKKDQVTFALSRLDDLLYESPFPSYRLFVFDAHNQLVHADDVFPESVSLPEGDYLVQIELRHTDRDHLKEMDDSLLTVTRPIGSVRPSIFSSRAVAAAPWKQSDVNSIELFEQMREDYSIAPPPKDKLPKGLQPGDRLRGQLTLQSGDPNTVSIEYFYSDGAQPASSKSPKQTVPTDEIDFLLAKLGTLSWEDDQEQIQRLTKRVLALDEEDLDVHVVRLHLADDDDRKKHLGTVVELADQVIDHIPQNKIRKYFDRRRPQETSKEKETKKKWETARKHLIDAIYRKGRALAYMELPDVIEDHPIKDPEQYEKDFDANFELLSSWVDPASKDYFLLQIRYDRRHENYGQALKVLNKNFGNGQPVYFHYKKRRDLYELLGWDDLQDIEQHWMWRYFPETKVPF</sequence>
<evidence type="ECO:0000313" key="13">
    <source>
        <dbReference type="EMBL" id="TWT42591.1"/>
    </source>
</evidence>
<dbReference type="SUPFAM" id="SSF52743">
    <property type="entry name" value="Subtilisin-like"/>
    <property type="match status" value="1"/>
</dbReference>
<evidence type="ECO:0000259" key="11">
    <source>
        <dbReference type="Pfam" id="PF21223"/>
    </source>
</evidence>
<dbReference type="GO" id="GO:0005829">
    <property type="term" value="C:cytosol"/>
    <property type="evidence" value="ECO:0007669"/>
    <property type="project" value="TreeGrafter"/>
</dbReference>
<dbReference type="FunFam" id="3.40.50.200:FF:000003">
    <property type="entry name" value="Tripeptidyl peptidase 2"/>
    <property type="match status" value="1"/>
</dbReference>
<keyword evidence="5 8" id="KW-0645">Protease</keyword>
<dbReference type="Gene3D" id="2.60.40.3170">
    <property type="match status" value="1"/>
</dbReference>
<dbReference type="InterPro" id="IPR046939">
    <property type="entry name" value="TPPII_C_sf"/>
</dbReference>
<evidence type="ECO:0000256" key="8">
    <source>
        <dbReference type="PROSITE-ProRule" id="PRU01240"/>
    </source>
</evidence>
<accession>A0A5C5VXZ5</accession>
<evidence type="ECO:0000259" key="10">
    <source>
        <dbReference type="Pfam" id="PF12580"/>
    </source>
</evidence>
<dbReference type="InterPro" id="IPR046940">
    <property type="entry name" value="TPPII_Ig-like_sf"/>
</dbReference>
<dbReference type="Pfam" id="PF21316">
    <property type="entry name" value="TPPII_GBD"/>
    <property type="match status" value="1"/>
</dbReference>
<dbReference type="InterPro" id="IPR015500">
    <property type="entry name" value="Peptidase_S8_subtilisin-rel"/>
</dbReference>
<keyword evidence="7 8" id="KW-0720">Serine protease</keyword>
<dbReference type="PROSITE" id="PS00138">
    <property type="entry name" value="SUBTILASE_SER"/>
    <property type="match status" value="1"/>
</dbReference>
<feature type="domain" description="Peptidase S8/S53" evidence="9">
    <location>
        <begin position="84"/>
        <end position="507"/>
    </location>
</feature>
<dbReference type="GO" id="GO:0004177">
    <property type="term" value="F:aminopeptidase activity"/>
    <property type="evidence" value="ECO:0007669"/>
    <property type="project" value="UniProtKB-KW"/>
</dbReference>
<feature type="domain" description="Tripeptidyl peptidase II second Ig-like" evidence="10">
    <location>
        <begin position="817"/>
        <end position="1002"/>
    </location>
</feature>
<comment type="catalytic activity">
    <reaction evidence="1">
        <text>Release of an N-terminal tripeptide from a polypeptide.</text>
        <dbReference type="EC" id="3.4.14.10"/>
    </reaction>
</comment>
<evidence type="ECO:0000256" key="5">
    <source>
        <dbReference type="ARBA" id="ARBA00022670"/>
    </source>
</evidence>
<reference evidence="13 14" key="1">
    <citation type="submission" date="2019-02" db="EMBL/GenBank/DDBJ databases">
        <title>Deep-cultivation of Planctomycetes and their phenomic and genomic characterization uncovers novel biology.</title>
        <authorList>
            <person name="Wiegand S."/>
            <person name="Jogler M."/>
            <person name="Boedeker C."/>
            <person name="Pinto D."/>
            <person name="Vollmers J."/>
            <person name="Rivas-Marin E."/>
            <person name="Kohn T."/>
            <person name="Peeters S.H."/>
            <person name="Heuer A."/>
            <person name="Rast P."/>
            <person name="Oberbeckmann S."/>
            <person name="Bunk B."/>
            <person name="Jeske O."/>
            <person name="Meyerdierks A."/>
            <person name="Storesund J.E."/>
            <person name="Kallscheuer N."/>
            <person name="Luecker S."/>
            <person name="Lage O.M."/>
            <person name="Pohl T."/>
            <person name="Merkel B.J."/>
            <person name="Hornburger P."/>
            <person name="Mueller R.-W."/>
            <person name="Bruemmer F."/>
            <person name="Labrenz M."/>
            <person name="Spormann A.M."/>
            <person name="Op Den Camp H."/>
            <person name="Overmann J."/>
            <person name="Amann R."/>
            <person name="Jetten M.S.M."/>
            <person name="Mascher T."/>
            <person name="Medema M.H."/>
            <person name="Devos D.P."/>
            <person name="Kaster A.-K."/>
            <person name="Ovreas L."/>
            <person name="Rohde M."/>
            <person name="Galperin M.Y."/>
            <person name="Jogler C."/>
        </authorList>
    </citation>
    <scope>NUCLEOTIDE SEQUENCE [LARGE SCALE GENOMIC DNA]</scope>
    <source>
        <strain evidence="13 14">KOR42</strain>
    </source>
</reference>
<gene>
    <name evidence="13" type="primary">apr</name>
    <name evidence="13" type="ORF">KOR42_47000</name>
</gene>
<feature type="active site" description="Charge relay system" evidence="8">
    <location>
        <position position="93"/>
    </location>
</feature>
<dbReference type="PANTHER" id="PTHR43806">
    <property type="entry name" value="PEPTIDASE S8"/>
    <property type="match status" value="1"/>
</dbReference>
<evidence type="ECO:0000256" key="1">
    <source>
        <dbReference type="ARBA" id="ARBA00001910"/>
    </source>
</evidence>
<dbReference type="PROSITE" id="PS51892">
    <property type="entry name" value="SUBTILASE"/>
    <property type="match status" value="1"/>
</dbReference>
<comment type="caution">
    <text evidence="13">The sequence shown here is derived from an EMBL/GenBank/DDBJ whole genome shotgun (WGS) entry which is preliminary data.</text>
</comment>
<evidence type="ECO:0000259" key="12">
    <source>
        <dbReference type="Pfam" id="PF21316"/>
    </source>
</evidence>
<evidence type="ECO:0000256" key="4">
    <source>
        <dbReference type="ARBA" id="ARBA00022438"/>
    </source>
</evidence>
<keyword evidence="4" id="KW-0031">Aminopeptidase</keyword>
<dbReference type="PROSITE" id="PS00137">
    <property type="entry name" value="SUBTILASE_HIS"/>
    <property type="match status" value="1"/>
</dbReference>
<dbReference type="InterPro" id="IPR022229">
    <property type="entry name" value="TPPII_Ig-like-2"/>
</dbReference>
<dbReference type="EC" id="3.4.14.10" evidence="3"/>
<protein>
    <recommendedName>
        <fullName evidence="3">tripeptidyl-peptidase II</fullName>
        <ecNumber evidence="3">3.4.14.10</ecNumber>
    </recommendedName>
</protein>
<feature type="active site" description="Charge relay system" evidence="8">
    <location>
        <position position="303"/>
    </location>
</feature>
<dbReference type="Pfam" id="PF12580">
    <property type="entry name" value="TPPII"/>
    <property type="match status" value="1"/>
</dbReference>
<evidence type="ECO:0000256" key="7">
    <source>
        <dbReference type="ARBA" id="ARBA00022825"/>
    </source>
</evidence>